<evidence type="ECO:0000256" key="2">
    <source>
        <dbReference type="ARBA" id="ARBA00023125"/>
    </source>
</evidence>
<dbReference type="InterPro" id="IPR036388">
    <property type="entry name" value="WH-like_DNA-bd_sf"/>
</dbReference>
<dbReference type="SMART" id="SM00345">
    <property type="entry name" value="HTH_GNTR"/>
    <property type="match status" value="1"/>
</dbReference>
<proteinExistence type="predicted"/>
<dbReference type="AlphaFoldDB" id="A0AAE3E2R5"/>
<keyword evidence="2" id="KW-0238">DNA-binding</keyword>
<dbReference type="InterPro" id="IPR046335">
    <property type="entry name" value="LacI/GalR-like_sensor"/>
</dbReference>
<keyword evidence="6" id="KW-1185">Reference proteome</keyword>
<dbReference type="GO" id="GO:0003700">
    <property type="term" value="F:DNA-binding transcription factor activity"/>
    <property type="evidence" value="ECO:0007669"/>
    <property type="project" value="InterPro"/>
</dbReference>
<dbReference type="PRINTS" id="PR00035">
    <property type="entry name" value="HTHGNTR"/>
</dbReference>
<dbReference type="Pfam" id="PF00392">
    <property type="entry name" value="GntR"/>
    <property type="match status" value="1"/>
</dbReference>
<dbReference type="EMBL" id="JAJEQN010000007">
    <property type="protein sequence ID" value="MCC2220775.1"/>
    <property type="molecule type" value="Genomic_DNA"/>
</dbReference>
<evidence type="ECO:0000313" key="6">
    <source>
        <dbReference type="Proteomes" id="UP001198200"/>
    </source>
</evidence>
<dbReference type="Proteomes" id="UP001198200">
    <property type="component" value="Unassembled WGS sequence"/>
</dbReference>
<dbReference type="Gene3D" id="3.40.50.2300">
    <property type="match status" value="2"/>
</dbReference>
<dbReference type="PROSITE" id="PS50949">
    <property type="entry name" value="HTH_GNTR"/>
    <property type="match status" value="1"/>
</dbReference>
<gene>
    <name evidence="5" type="ORF">LKD48_03820</name>
</gene>
<dbReference type="SUPFAM" id="SSF53822">
    <property type="entry name" value="Periplasmic binding protein-like I"/>
    <property type="match status" value="1"/>
</dbReference>
<dbReference type="PANTHER" id="PTHR30146">
    <property type="entry name" value="LACI-RELATED TRANSCRIPTIONAL REPRESSOR"/>
    <property type="match status" value="1"/>
</dbReference>
<dbReference type="InterPro" id="IPR028082">
    <property type="entry name" value="Peripla_BP_I"/>
</dbReference>
<dbReference type="InterPro" id="IPR000524">
    <property type="entry name" value="Tscrpt_reg_HTH_GntR"/>
</dbReference>
<keyword evidence="1" id="KW-0805">Transcription regulation</keyword>
<comment type="caution">
    <text evidence="5">The sequence shown here is derived from an EMBL/GenBank/DDBJ whole genome shotgun (WGS) entry which is preliminary data.</text>
</comment>
<evidence type="ECO:0000256" key="1">
    <source>
        <dbReference type="ARBA" id="ARBA00023015"/>
    </source>
</evidence>
<feature type="domain" description="HTH gntR-type" evidence="4">
    <location>
        <begin position="8"/>
        <end position="76"/>
    </location>
</feature>
<dbReference type="RefSeq" id="WP_308731237.1">
    <property type="nucleotide sequence ID" value="NZ_JAJEQN010000007.1"/>
</dbReference>
<dbReference type="CDD" id="cd07377">
    <property type="entry name" value="WHTH_GntR"/>
    <property type="match status" value="1"/>
</dbReference>
<dbReference type="InterPro" id="IPR036390">
    <property type="entry name" value="WH_DNA-bd_sf"/>
</dbReference>
<reference evidence="5 6" key="1">
    <citation type="submission" date="2021-10" db="EMBL/GenBank/DDBJ databases">
        <title>Anaerobic single-cell dispensing facilitates the cultivation of human gut bacteria.</title>
        <authorList>
            <person name="Afrizal A."/>
        </authorList>
    </citation>
    <scope>NUCLEOTIDE SEQUENCE [LARGE SCALE GENOMIC DNA]</scope>
    <source>
        <strain evidence="5 6">CLA-AA-H224</strain>
    </source>
</reference>
<protein>
    <submittedName>
        <fullName evidence="5">GntR family transcriptional regulator</fullName>
    </submittedName>
</protein>
<name>A0AAE3E2R5_9FIRM</name>
<evidence type="ECO:0000256" key="3">
    <source>
        <dbReference type="ARBA" id="ARBA00023163"/>
    </source>
</evidence>
<evidence type="ECO:0000313" key="5">
    <source>
        <dbReference type="EMBL" id="MCC2220775.1"/>
    </source>
</evidence>
<dbReference type="Pfam" id="PF13377">
    <property type="entry name" value="Peripla_BP_3"/>
    <property type="match status" value="1"/>
</dbReference>
<dbReference type="SUPFAM" id="SSF46785">
    <property type="entry name" value="Winged helix' DNA-binding domain"/>
    <property type="match status" value="1"/>
</dbReference>
<keyword evidence="3" id="KW-0804">Transcription</keyword>
<evidence type="ECO:0000259" key="4">
    <source>
        <dbReference type="PROSITE" id="PS50949"/>
    </source>
</evidence>
<dbReference type="CDD" id="cd01541">
    <property type="entry name" value="PBP1_AraR"/>
    <property type="match status" value="1"/>
</dbReference>
<dbReference type="InterPro" id="IPR033532">
    <property type="entry name" value="AraR_ligand_bind_dom"/>
</dbReference>
<accession>A0AAE3E2R5</accession>
<dbReference type="PANTHER" id="PTHR30146:SF150">
    <property type="entry name" value="ARABINOSE METABOLISM TRANSCRIPTIONAL REPRESSOR"/>
    <property type="match status" value="1"/>
</dbReference>
<sequence>MANPDSQESKYWKLMSELKQKIVDGTYQAGDKMPSENELAAFYQVSRHTVRKALAILEHEGYIYAVHGKGTFCSEMGRHTKTSRNIAVVTTYLSDYIFPSVIQGIDQVMTENGYSIILKNTKNSSSAEGKCLEELLSKDIEGLIIEPSKSEIYCRHIALYKKLDEFHIPYVFIQGTMEQLSDRPYVMMDDFKGGYLITKYLLSLGHRKILGMFKADDRQGIERHRGYAKALQEYGVFYDPDRIIWFHTEDRAVKPFARLRAMAASGIKFDSVVCYNDQIAIKTIQTLSQLGIRVSEDVSVTGYDNSFLAENYQVGLTTIAHPHEKLGEIAAKLLLDLMQEKTLSLADRQIVIEPELIERESCKPR</sequence>
<dbReference type="Gene3D" id="1.10.10.10">
    <property type="entry name" value="Winged helix-like DNA-binding domain superfamily/Winged helix DNA-binding domain"/>
    <property type="match status" value="1"/>
</dbReference>
<dbReference type="GO" id="GO:0000976">
    <property type="term" value="F:transcription cis-regulatory region binding"/>
    <property type="evidence" value="ECO:0007669"/>
    <property type="project" value="TreeGrafter"/>
</dbReference>
<organism evidence="5 6">
    <name type="scientific">Anthropogastromicrobium aceti</name>
    <dbReference type="NCBI Taxonomy" id="2981768"/>
    <lineage>
        <taxon>Bacteria</taxon>
        <taxon>Bacillati</taxon>
        <taxon>Bacillota</taxon>
        <taxon>Clostridia</taxon>
        <taxon>Lachnospirales</taxon>
        <taxon>Lachnospiraceae</taxon>
        <taxon>Anthropogastromicrobium</taxon>
    </lineage>
</organism>